<comment type="caution">
    <text evidence="1">The sequence shown here is derived from an EMBL/GenBank/DDBJ whole genome shotgun (WGS) entry which is preliminary data.</text>
</comment>
<dbReference type="OrthoDB" id="1422304at2"/>
<organism evidence="1 2">
    <name type="scientific">Fibrisoma montanum</name>
    <dbReference type="NCBI Taxonomy" id="2305895"/>
    <lineage>
        <taxon>Bacteria</taxon>
        <taxon>Pseudomonadati</taxon>
        <taxon>Bacteroidota</taxon>
        <taxon>Cytophagia</taxon>
        <taxon>Cytophagales</taxon>
        <taxon>Spirosomataceae</taxon>
        <taxon>Fibrisoma</taxon>
    </lineage>
</organism>
<reference evidence="1 2" key="1">
    <citation type="submission" date="2018-08" db="EMBL/GenBank/DDBJ databases">
        <title>Fibrisoma montanum sp. nov., isolated from Danxia mountain soil.</title>
        <authorList>
            <person name="Huang Y."/>
        </authorList>
    </citation>
    <scope>NUCLEOTIDE SEQUENCE [LARGE SCALE GENOMIC DNA]</scope>
    <source>
        <strain evidence="1 2">HYT19</strain>
    </source>
</reference>
<dbReference type="Gene3D" id="3.80.10.10">
    <property type="entry name" value="Ribonuclease Inhibitor"/>
    <property type="match status" value="1"/>
</dbReference>
<evidence type="ECO:0000313" key="2">
    <source>
        <dbReference type="Proteomes" id="UP000283523"/>
    </source>
</evidence>
<dbReference type="RefSeq" id="WP_119669576.1">
    <property type="nucleotide sequence ID" value="NZ_QXED01000006.1"/>
</dbReference>
<sequence length="212" mass="25033">MYYYYLDTLLDGTIFPNIQAFKLQPFYGDIHIPALSGSFENDEGVCRRILDAMPNLKHLVVPNSPNKAFFELESHPLLRLDVQSFWYDNQHFIENLTHSRCFKALKYLRFTESLHDSRVSGDKVSYERYLEFFTKANLPNLKEVELRNTTLNVKQIKALRSTPLGARLNKLQCSQEYPTERVFLQRDIITGEVLQTMWQDNNDWRNQKYPIT</sequence>
<evidence type="ECO:0008006" key="3">
    <source>
        <dbReference type="Google" id="ProtNLM"/>
    </source>
</evidence>
<name>A0A418M3X2_9BACT</name>
<dbReference type="EMBL" id="QXED01000006">
    <property type="protein sequence ID" value="RIV20409.1"/>
    <property type="molecule type" value="Genomic_DNA"/>
</dbReference>
<dbReference type="Proteomes" id="UP000283523">
    <property type="component" value="Unassembled WGS sequence"/>
</dbReference>
<evidence type="ECO:0000313" key="1">
    <source>
        <dbReference type="EMBL" id="RIV20409.1"/>
    </source>
</evidence>
<protein>
    <recommendedName>
        <fullName evidence="3">Leucine-rich repeat domain-containing protein</fullName>
    </recommendedName>
</protein>
<keyword evidence="2" id="KW-1185">Reference proteome</keyword>
<dbReference type="AlphaFoldDB" id="A0A418M3X2"/>
<gene>
    <name evidence="1" type="ORF">DYU11_20385</name>
</gene>
<dbReference type="InterPro" id="IPR032675">
    <property type="entry name" value="LRR_dom_sf"/>
</dbReference>
<accession>A0A418M3X2</accession>
<proteinExistence type="predicted"/>